<feature type="compositionally biased region" description="Gly residues" evidence="1">
    <location>
        <begin position="14"/>
        <end position="23"/>
    </location>
</feature>
<reference evidence="2" key="1">
    <citation type="submission" date="2024-06" db="UniProtKB">
        <authorList>
            <consortium name="Ensembl"/>
        </authorList>
    </citation>
    <scope>IDENTIFICATION</scope>
</reference>
<evidence type="ECO:0000256" key="1">
    <source>
        <dbReference type="SAM" id="MobiDB-lite"/>
    </source>
</evidence>
<dbReference type="AlphaFoldDB" id="M3YS84"/>
<dbReference type="EMBL" id="AEYP01025460">
    <property type="status" value="NOT_ANNOTATED_CDS"/>
    <property type="molecule type" value="Genomic_DNA"/>
</dbReference>
<dbReference type="HOGENOM" id="CLU_1437570_0_0_1"/>
<dbReference type="Ensembl" id="ENSMPUT00000014421.1">
    <property type="protein sequence ID" value="ENSMPUP00000014194.1"/>
    <property type="gene ID" value="ENSMPUG00000014302.1"/>
</dbReference>
<dbReference type="EMBL" id="AEYP01025458">
    <property type="status" value="NOT_ANNOTATED_CDS"/>
    <property type="molecule type" value="Genomic_DNA"/>
</dbReference>
<dbReference type="EMBL" id="AEYP01025461">
    <property type="status" value="NOT_ANNOTATED_CDS"/>
    <property type="molecule type" value="Genomic_DNA"/>
</dbReference>
<protein>
    <submittedName>
        <fullName evidence="2">Uncharacterized protein</fullName>
    </submittedName>
</protein>
<feature type="region of interest" description="Disordered" evidence="1">
    <location>
        <begin position="1"/>
        <end position="80"/>
    </location>
</feature>
<proteinExistence type="predicted"/>
<dbReference type="EMBL" id="AEYP01025459">
    <property type="status" value="NOT_ANNOTATED_CDS"/>
    <property type="molecule type" value="Genomic_DNA"/>
</dbReference>
<feature type="compositionally biased region" description="Low complexity" evidence="1">
    <location>
        <begin position="66"/>
        <end position="78"/>
    </location>
</feature>
<sequence>QSAEAARERRGLQDPGGSGGHGGLPRPRTSPSGTPHPRRPPLRRPGFAAPRPSAELPWALSRAWHGGSPRGSQGSRGRCSAKKDEELCSCRVPWSARRRGALAAPHPPGRGGDAGNWEPPRRGPVISAGPERRARGCRRFGLGWKVGKGSGPLTWITWCVSAGLRRPTTSSPCLDRFILPVAVGSLTWR</sequence>
<evidence type="ECO:0000313" key="2">
    <source>
        <dbReference type="Ensembl" id="ENSMPUP00000014194.1"/>
    </source>
</evidence>
<accession>M3YS84</accession>
<feature type="compositionally biased region" description="Basic and acidic residues" evidence="1">
    <location>
        <begin position="1"/>
        <end position="12"/>
    </location>
</feature>
<organism evidence="2">
    <name type="scientific">Mustela putorius furo</name>
    <name type="common">European domestic ferret</name>
    <name type="synonym">Mustela furo</name>
    <dbReference type="NCBI Taxonomy" id="9669"/>
    <lineage>
        <taxon>Eukaryota</taxon>
        <taxon>Metazoa</taxon>
        <taxon>Chordata</taxon>
        <taxon>Craniata</taxon>
        <taxon>Vertebrata</taxon>
        <taxon>Euteleostomi</taxon>
        <taxon>Mammalia</taxon>
        <taxon>Eutheria</taxon>
        <taxon>Laurasiatheria</taxon>
        <taxon>Carnivora</taxon>
        <taxon>Caniformia</taxon>
        <taxon>Musteloidea</taxon>
        <taxon>Mustelidae</taxon>
        <taxon>Mustelinae</taxon>
        <taxon>Mustela</taxon>
    </lineage>
</organism>
<feature type="region of interest" description="Disordered" evidence="1">
    <location>
        <begin position="101"/>
        <end position="129"/>
    </location>
</feature>
<name>M3YS84_MUSPF</name>
<dbReference type="InParanoid" id="M3YS84"/>